<dbReference type="AlphaFoldDB" id="A0A2V4WTF8"/>
<organism evidence="1 3">
    <name type="scientific">Paenibacillus barcinonensis</name>
    <dbReference type="NCBI Taxonomy" id="198119"/>
    <lineage>
        <taxon>Bacteria</taxon>
        <taxon>Bacillati</taxon>
        <taxon>Bacillota</taxon>
        <taxon>Bacilli</taxon>
        <taxon>Bacillales</taxon>
        <taxon>Paenibacillaceae</taxon>
        <taxon>Paenibacillus</taxon>
    </lineage>
</organism>
<dbReference type="OrthoDB" id="2592587at2"/>
<protein>
    <submittedName>
        <fullName evidence="1">Uncharacterized protein</fullName>
    </submittedName>
</protein>
<dbReference type="EMBL" id="CP054614">
    <property type="protein sequence ID" value="QKS56001.1"/>
    <property type="molecule type" value="Genomic_DNA"/>
</dbReference>
<reference evidence="1 3" key="1">
    <citation type="submission" date="2018-06" db="EMBL/GenBank/DDBJ databases">
        <title>Genomic Encyclopedia of Type Strains, Phase III (KMG-III): the genomes of soil and plant-associated and newly described type strains.</title>
        <authorList>
            <person name="Whitman W."/>
        </authorList>
    </citation>
    <scope>NUCLEOTIDE SEQUENCE [LARGE SCALE GENOMIC DNA]</scope>
    <source>
        <strain evidence="1 3">CECT 7022</strain>
    </source>
</reference>
<dbReference type="RefSeq" id="WP_110895122.1">
    <property type="nucleotide sequence ID" value="NZ_CP054614.1"/>
</dbReference>
<keyword evidence="4" id="KW-1185">Reference proteome</keyword>
<evidence type="ECO:0000313" key="1">
    <source>
        <dbReference type="EMBL" id="PYE51639.1"/>
    </source>
</evidence>
<sequence>MGQSIVRFGELKPENYTEGLNNAWITFSALPYSRQHSSGIDGDIVISATPTVEIVDVDLDVAINSQYEFAYSIGTDNKLKMAFDKTKYSKASAIETLKCISITYELGHLEANGGLYVAIARNSLGEEVHRTVPQTLDQLKNVISTFDDTRSVDVSGFLSYQIVRDYRVT</sequence>
<evidence type="ECO:0000313" key="4">
    <source>
        <dbReference type="Proteomes" id="UP000509327"/>
    </source>
</evidence>
<gene>
    <name evidence="1" type="ORF">DFQ00_102434</name>
    <name evidence="2" type="ORF">HUB98_06355</name>
</gene>
<reference evidence="2 4" key="2">
    <citation type="submission" date="2020-06" db="EMBL/GenBank/DDBJ databases">
        <title>Complete genome of Paenibacillus barcinonensis KACC11450.</title>
        <authorList>
            <person name="Kim M."/>
            <person name="Park Y.-J."/>
            <person name="Shin J.-H."/>
        </authorList>
    </citation>
    <scope>NUCLEOTIDE SEQUENCE [LARGE SCALE GENOMIC DNA]</scope>
    <source>
        <strain evidence="2 4">KACC11450</strain>
    </source>
</reference>
<dbReference type="Proteomes" id="UP000247790">
    <property type="component" value="Unassembled WGS sequence"/>
</dbReference>
<dbReference type="EMBL" id="QJSW01000002">
    <property type="protein sequence ID" value="PYE51639.1"/>
    <property type="molecule type" value="Genomic_DNA"/>
</dbReference>
<evidence type="ECO:0000313" key="2">
    <source>
        <dbReference type="EMBL" id="QKS56001.1"/>
    </source>
</evidence>
<evidence type="ECO:0000313" key="3">
    <source>
        <dbReference type="Proteomes" id="UP000247790"/>
    </source>
</evidence>
<name>A0A2V4WTF8_PAEBA</name>
<accession>A0A2V4WTF8</accession>
<proteinExistence type="predicted"/>
<dbReference type="Proteomes" id="UP000509327">
    <property type="component" value="Chromosome"/>
</dbReference>